<dbReference type="Pfam" id="PF07762">
    <property type="entry name" value="DUF1618"/>
    <property type="match status" value="1"/>
</dbReference>
<evidence type="ECO:0000256" key="1">
    <source>
        <dbReference type="SAM" id="MobiDB-lite"/>
    </source>
</evidence>
<sequence>MVITVPLRLNLAWHGSGQFPGQAVAHQHGILPEQWPAGSGGHGDAGVDATETVARSMMGNRWSPDGTAQTKTSPNLIRPKSASASSPQAAPAPQWRRPSQQRASPKCFRDLTCTYGVIKFIEMEHRIIVREIRDISAQKPCDPSLRDVLYDSDLIMLQKRKDVDIKTKKLQLMDGWRAVMWARVIESDCWFKERAVGVDDILVDDSTYSVLLSGQRDESLGSLTFRSMYSAWPTLSMGGDDLLYLSSSLKLCGQNGWVVAVDLVKKALKAFGACSQVYRPCTLSNHLNMNLGHC</sequence>
<keyword evidence="4" id="KW-1185">Reference proteome</keyword>
<evidence type="ECO:0000313" key="3">
    <source>
        <dbReference type="EMBL" id="RLN18142.1"/>
    </source>
</evidence>
<evidence type="ECO:0000313" key="4">
    <source>
        <dbReference type="Proteomes" id="UP000275267"/>
    </source>
</evidence>
<dbReference type="PANTHER" id="PTHR33074">
    <property type="entry name" value="EXPRESSED PROTEIN-RELATED"/>
    <property type="match status" value="1"/>
</dbReference>
<organism evidence="3 4">
    <name type="scientific">Panicum miliaceum</name>
    <name type="common">Proso millet</name>
    <name type="synonym">Broomcorn millet</name>
    <dbReference type="NCBI Taxonomy" id="4540"/>
    <lineage>
        <taxon>Eukaryota</taxon>
        <taxon>Viridiplantae</taxon>
        <taxon>Streptophyta</taxon>
        <taxon>Embryophyta</taxon>
        <taxon>Tracheophyta</taxon>
        <taxon>Spermatophyta</taxon>
        <taxon>Magnoliopsida</taxon>
        <taxon>Liliopsida</taxon>
        <taxon>Poales</taxon>
        <taxon>Poaceae</taxon>
        <taxon>PACMAD clade</taxon>
        <taxon>Panicoideae</taxon>
        <taxon>Panicodae</taxon>
        <taxon>Paniceae</taxon>
        <taxon>Panicinae</taxon>
        <taxon>Panicum</taxon>
        <taxon>Panicum sect. Panicum</taxon>
    </lineage>
</organism>
<feature type="compositionally biased region" description="Polar residues" evidence="1">
    <location>
        <begin position="66"/>
        <end position="75"/>
    </location>
</feature>
<feature type="region of interest" description="Disordered" evidence="1">
    <location>
        <begin position="58"/>
        <end position="103"/>
    </location>
</feature>
<gene>
    <name evidence="3" type="ORF">C2845_PM02G36020</name>
</gene>
<dbReference type="Proteomes" id="UP000275267">
    <property type="component" value="Unassembled WGS sequence"/>
</dbReference>
<dbReference type="AlphaFoldDB" id="A0A3L6SDC3"/>
<proteinExistence type="predicted"/>
<comment type="caution">
    <text evidence="3">The sequence shown here is derived from an EMBL/GenBank/DDBJ whole genome shotgun (WGS) entry which is preliminary data.</text>
</comment>
<accession>A0A3L6SDC3</accession>
<feature type="compositionally biased region" description="Low complexity" evidence="1">
    <location>
        <begin position="78"/>
        <end position="103"/>
    </location>
</feature>
<name>A0A3L6SDC3_PANMI</name>
<reference evidence="4" key="1">
    <citation type="journal article" date="2019" name="Nat. Commun.">
        <title>The genome of broomcorn millet.</title>
        <authorList>
            <person name="Zou C."/>
            <person name="Miki D."/>
            <person name="Li D."/>
            <person name="Tang Q."/>
            <person name="Xiao L."/>
            <person name="Rajput S."/>
            <person name="Deng P."/>
            <person name="Jia W."/>
            <person name="Huang R."/>
            <person name="Zhang M."/>
            <person name="Sun Y."/>
            <person name="Hu J."/>
            <person name="Fu X."/>
            <person name="Schnable P.S."/>
            <person name="Li F."/>
            <person name="Zhang H."/>
            <person name="Feng B."/>
            <person name="Zhu X."/>
            <person name="Liu R."/>
            <person name="Schnable J.C."/>
            <person name="Zhu J.-K."/>
            <person name="Zhang H."/>
        </authorList>
    </citation>
    <scope>NUCLEOTIDE SEQUENCE [LARGE SCALE GENOMIC DNA]</scope>
</reference>
<evidence type="ECO:0000259" key="2">
    <source>
        <dbReference type="Pfam" id="PF07762"/>
    </source>
</evidence>
<feature type="domain" description="DUF1618" evidence="2">
    <location>
        <begin position="93"/>
        <end position="244"/>
    </location>
</feature>
<protein>
    <recommendedName>
        <fullName evidence="2">DUF1618 domain-containing protein</fullName>
    </recommendedName>
</protein>
<dbReference type="InterPro" id="IPR011676">
    <property type="entry name" value="DUF1618"/>
</dbReference>
<dbReference type="EMBL" id="PQIB02000005">
    <property type="protein sequence ID" value="RLN18142.1"/>
    <property type="molecule type" value="Genomic_DNA"/>
</dbReference>
<dbReference type="OrthoDB" id="684663at2759"/>